<protein>
    <submittedName>
        <fullName evidence="2">Uncharacterized protein LOC104766344</fullName>
    </submittedName>
</protein>
<gene>
    <name evidence="2" type="primary">LOC104766344</name>
</gene>
<keyword evidence="1" id="KW-1185">Reference proteome</keyword>
<evidence type="ECO:0000313" key="2">
    <source>
        <dbReference type="RefSeq" id="XP_010488515.1"/>
    </source>
</evidence>
<dbReference type="PANTHER" id="PTHR33144:SF48">
    <property type="entry name" value="PLANT TRANSPOSASE (PTTA_EN_SPM FAMILY)"/>
    <property type="match status" value="1"/>
</dbReference>
<reference evidence="2" key="2">
    <citation type="submission" date="2025-08" db="UniProtKB">
        <authorList>
            <consortium name="RefSeq"/>
        </authorList>
    </citation>
    <scope>IDENTIFICATION</scope>
    <source>
        <tissue evidence="2">Leaf</tissue>
    </source>
</reference>
<dbReference type="PANTHER" id="PTHR33144">
    <property type="entry name" value="OS10G0409366 PROTEIN-RELATED"/>
    <property type="match status" value="1"/>
</dbReference>
<organism evidence="1 2">
    <name type="scientific">Camelina sativa</name>
    <name type="common">False flax</name>
    <name type="synonym">Myagrum sativum</name>
    <dbReference type="NCBI Taxonomy" id="90675"/>
    <lineage>
        <taxon>Eukaryota</taxon>
        <taxon>Viridiplantae</taxon>
        <taxon>Streptophyta</taxon>
        <taxon>Embryophyta</taxon>
        <taxon>Tracheophyta</taxon>
        <taxon>Spermatophyta</taxon>
        <taxon>Magnoliopsida</taxon>
        <taxon>eudicotyledons</taxon>
        <taxon>Gunneridae</taxon>
        <taxon>Pentapetalae</taxon>
        <taxon>rosids</taxon>
        <taxon>malvids</taxon>
        <taxon>Brassicales</taxon>
        <taxon>Brassicaceae</taxon>
        <taxon>Camelineae</taxon>
        <taxon>Camelina</taxon>
    </lineage>
</organism>
<evidence type="ECO:0000313" key="1">
    <source>
        <dbReference type="Proteomes" id="UP000694864"/>
    </source>
</evidence>
<dbReference type="Proteomes" id="UP000694864">
    <property type="component" value="Chromosome 19"/>
</dbReference>
<dbReference type="RefSeq" id="XP_010488515.1">
    <property type="nucleotide sequence ID" value="XM_010490213.2"/>
</dbReference>
<name>A0ABM0XNG3_CAMSA</name>
<accession>A0ABM0XNG3</accession>
<dbReference type="Pfam" id="PF03004">
    <property type="entry name" value="Transposase_24"/>
    <property type="match status" value="1"/>
</dbReference>
<sequence>MDFMDSETQRPDDLSQLEADYSIPPPLAPECKSFKWKIQIIDTDGNIEGKMLTSKDVWKLQGTKVIVHFDEDSGQPIGDSGGLLGSWLGQLSHDANLIPINYNDWRCVNSYIKDTAWNTIQSKFRFDDPVIRKEYVMGALGSRCKDVKRRLWKEHKKDTLNETLMNRPDKIPELQWGQFVRTRFDEKWKKMQERNTKSQKHNTMPHLCGRKSFPRRRNEIKIKTGKTPSRAEFFIESRTKPDGSFVCEEAKTHAEALTTLLIQNPQVTTNVTASLDDEYAQVFGPERPGRVRCVGRGPTPSKLGKRSNVARADVENSEMVVQLKGKVEELGTQVKAMSTFIQQILGTSTGEQATVWATAFANIPNPALLNISNVPNPQEDDDGLDRR</sequence>
<dbReference type="GeneID" id="104766344"/>
<dbReference type="InterPro" id="IPR004252">
    <property type="entry name" value="Probable_transposase_24"/>
</dbReference>
<proteinExistence type="predicted"/>
<reference evidence="1" key="1">
    <citation type="journal article" date="2014" name="Nat. Commun.">
        <title>The emerging biofuel crop Camelina sativa retains a highly undifferentiated hexaploid genome structure.</title>
        <authorList>
            <person name="Kagale S."/>
            <person name="Koh C."/>
            <person name="Nixon J."/>
            <person name="Bollina V."/>
            <person name="Clarke W.E."/>
            <person name="Tuteja R."/>
            <person name="Spillane C."/>
            <person name="Robinson S.J."/>
            <person name="Links M.G."/>
            <person name="Clarke C."/>
            <person name="Higgins E.E."/>
            <person name="Huebert T."/>
            <person name="Sharpe A.G."/>
            <person name="Parkin I.A."/>
        </authorList>
    </citation>
    <scope>NUCLEOTIDE SEQUENCE [LARGE SCALE GENOMIC DNA]</scope>
    <source>
        <strain evidence="1">cv. DH55</strain>
    </source>
</reference>